<dbReference type="Pfam" id="PF14661">
    <property type="entry name" value="HAUS6_N"/>
    <property type="match status" value="1"/>
</dbReference>
<feature type="compositionally biased region" description="Basic and acidic residues" evidence="2">
    <location>
        <begin position="450"/>
        <end position="469"/>
    </location>
</feature>
<dbReference type="InterPro" id="IPR028163">
    <property type="entry name" value="HAUS_6_N"/>
</dbReference>
<dbReference type="KEGG" id="mgp:104915041"/>
<organism evidence="4 5">
    <name type="scientific">Meleagris gallopavo</name>
    <name type="common">Wild turkey</name>
    <dbReference type="NCBI Taxonomy" id="9103"/>
    <lineage>
        <taxon>Eukaryota</taxon>
        <taxon>Metazoa</taxon>
        <taxon>Chordata</taxon>
        <taxon>Craniata</taxon>
        <taxon>Vertebrata</taxon>
        <taxon>Euteleostomi</taxon>
        <taxon>Archelosauria</taxon>
        <taxon>Archosauria</taxon>
        <taxon>Dinosauria</taxon>
        <taxon>Saurischia</taxon>
        <taxon>Theropoda</taxon>
        <taxon>Coelurosauria</taxon>
        <taxon>Aves</taxon>
        <taxon>Neognathae</taxon>
        <taxon>Galloanserae</taxon>
        <taxon>Galliformes</taxon>
        <taxon>Phasianidae</taxon>
        <taxon>Meleagridinae</taxon>
        <taxon>Meleagris</taxon>
    </lineage>
</organism>
<dbReference type="InParanoid" id="A0A803XP20"/>
<dbReference type="OrthoDB" id="5575722at2759"/>
<dbReference type="AlphaFoldDB" id="A0A803XP20"/>
<keyword evidence="5" id="KW-1185">Reference proteome</keyword>
<dbReference type="CTD" id="54801"/>
<feature type="compositionally biased region" description="Basic and acidic residues" evidence="2">
    <location>
        <begin position="479"/>
        <end position="509"/>
    </location>
</feature>
<name>A0A803XP20_MELGA</name>
<dbReference type="RefSeq" id="XP_010723990.1">
    <property type="nucleotide sequence ID" value="XM_010725688.3"/>
</dbReference>
<feature type="domain" description="HAUS augmin-like complex subunit 6 N-terminal" evidence="3">
    <location>
        <begin position="12"/>
        <end position="235"/>
    </location>
</feature>
<dbReference type="GO" id="GO:0008017">
    <property type="term" value="F:microtubule binding"/>
    <property type="evidence" value="ECO:0007669"/>
    <property type="project" value="TreeGrafter"/>
</dbReference>
<dbReference type="GeneID" id="104915041"/>
<proteinExistence type="predicted"/>
<evidence type="ECO:0000259" key="3">
    <source>
        <dbReference type="Pfam" id="PF14661"/>
    </source>
</evidence>
<dbReference type="GO" id="GO:0051225">
    <property type="term" value="P:spindle assembly"/>
    <property type="evidence" value="ECO:0007669"/>
    <property type="project" value="Ensembl"/>
</dbReference>
<evidence type="ECO:0000256" key="1">
    <source>
        <dbReference type="SAM" id="Coils"/>
    </source>
</evidence>
<gene>
    <name evidence="4" type="primary">HAUS6</name>
</gene>
<dbReference type="GO" id="GO:1990498">
    <property type="term" value="C:mitotic spindle microtubule"/>
    <property type="evidence" value="ECO:0007669"/>
    <property type="project" value="Ensembl"/>
</dbReference>
<dbReference type="GeneTree" id="ENSGT00390000008250"/>
<reference evidence="4" key="3">
    <citation type="submission" date="2025-09" db="UniProtKB">
        <authorList>
            <consortium name="Ensembl"/>
        </authorList>
    </citation>
    <scope>IDENTIFICATION</scope>
</reference>
<accession>A0A803XP20</accession>
<dbReference type="PANTHER" id="PTHR16151:SF2">
    <property type="entry name" value="HAUS AUGMIN-LIKE COMPLEX SUBUNIT 6"/>
    <property type="match status" value="1"/>
</dbReference>
<dbReference type="Proteomes" id="UP000001645">
    <property type="component" value="Chromosome Z"/>
</dbReference>
<dbReference type="PANTHER" id="PTHR16151">
    <property type="entry name" value="HAUS AUGMIN-LIKE COMPLEX SUBUNIT 6"/>
    <property type="match status" value="1"/>
</dbReference>
<dbReference type="InterPro" id="IPR026797">
    <property type="entry name" value="HAUS_6"/>
</dbReference>
<dbReference type="Ensembl" id="ENSMGAT00000023729.1">
    <property type="protein sequence ID" value="ENSMGAP00000021266.1"/>
    <property type="gene ID" value="ENSMGAG00000020188.1"/>
</dbReference>
<feature type="compositionally biased region" description="Low complexity" evidence="2">
    <location>
        <begin position="426"/>
        <end position="449"/>
    </location>
</feature>
<dbReference type="GO" id="GO:0005813">
    <property type="term" value="C:centrosome"/>
    <property type="evidence" value="ECO:0007669"/>
    <property type="project" value="Ensembl"/>
</dbReference>
<dbReference type="GO" id="GO:0070652">
    <property type="term" value="C:HAUS complex"/>
    <property type="evidence" value="ECO:0007669"/>
    <property type="project" value="Ensembl"/>
</dbReference>
<evidence type="ECO:0000313" key="4">
    <source>
        <dbReference type="Ensembl" id="ENSMGAP00000021266.1"/>
    </source>
</evidence>
<dbReference type="GO" id="GO:0007098">
    <property type="term" value="P:centrosome cycle"/>
    <property type="evidence" value="ECO:0007669"/>
    <property type="project" value="Ensembl"/>
</dbReference>
<feature type="coiled-coil region" evidence="1">
    <location>
        <begin position="182"/>
        <end position="230"/>
    </location>
</feature>
<protein>
    <submittedName>
        <fullName evidence="4">HAUS augmin like complex subunit 6</fullName>
    </submittedName>
</protein>
<reference evidence="4 5" key="1">
    <citation type="journal article" date="2010" name="PLoS Biol.">
        <title>Multi-platform next-generation sequencing of the domestic turkey (Meleagris gallopavo): genome assembly and analysis.</title>
        <authorList>
            <person name="Dalloul R.A."/>
            <person name="Long J.A."/>
            <person name="Zimin A.V."/>
            <person name="Aslam L."/>
            <person name="Beal K."/>
            <person name="Blomberg L.A."/>
            <person name="Bouffard P."/>
            <person name="Burt D.W."/>
            <person name="Crasta O."/>
            <person name="Crooijmans R.P."/>
            <person name="Cooper K."/>
            <person name="Coulombe R.A."/>
            <person name="De S."/>
            <person name="Delany M.E."/>
            <person name="Dodgson J.B."/>
            <person name="Dong J.J."/>
            <person name="Evans C."/>
            <person name="Frederickson K.M."/>
            <person name="Flicek P."/>
            <person name="Florea L."/>
            <person name="Folkerts O."/>
            <person name="Groenen M.A."/>
            <person name="Harkins T.T."/>
            <person name="Herrero J."/>
            <person name="Hoffmann S."/>
            <person name="Megens H.J."/>
            <person name="Jiang A."/>
            <person name="de Jong P."/>
            <person name="Kaiser P."/>
            <person name="Kim H."/>
            <person name="Kim K.W."/>
            <person name="Kim S."/>
            <person name="Langenberger D."/>
            <person name="Lee M.K."/>
            <person name="Lee T."/>
            <person name="Mane S."/>
            <person name="Marcais G."/>
            <person name="Marz M."/>
            <person name="McElroy A.P."/>
            <person name="Modise T."/>
            <person name="Nefedov M."/>
            <person name="Notredame C."/>
            <person name="Paton I.R."/>
            <person name="Payne W.S."/>
            <person name="Pertea G."/>
            <person name="Prickett D."/>
            <person name="Puiu D."/>
            <person name="Qioa D."/>
            <person name="Raineri E."/>
            <person name="Ruffier M."/>
            <person name="Salzberg S.L."/>
            <person name="Schatz M.C."/>
            <person name="Scheuring C."/>
            <person name="Schmidt C.J."/>
            <person name="Schroeder S."/>
            <person name="Searle S.M."/>
            <person name="Smith E.J."/>
            <person name="Smith J."/>
            <person name="Sonstegard T.S."/>
            <person name="Stadler P.F."/>
            <person name="Tafer H."/>
            <person name="Tu Z.J."/>
            <person name="Van Tassell C.P."/>
            <person name="Vilella A.J."/>
            <person name="Williams K.P."/>
            <person name="Yorke J.A."/>
            <person name="Zhang L."/>
            <person name="Zhang H.B."/>
            <person name="Zhang X."/>
            <person name="Zhang Y."/>
            <person name="Reed K.M."/>
        </authorList>
    </citation>
    <scope>NUCLEOTIDE SEQUENCE [LARGE SCALE GENOMIC DNA]</scope>
</reference>
<evidence type="ECO:0000256" key="2">
    <source>
        <dbReference type="SAM" id="MobiDB-lite"/>
    </source>
</evidence>
<evidence type="ECO:0000313" key="5">
    <source>
        <dbReference type="Proteomes" id="UP000001645"/>
    </source>
</evidence>
<keyword evidence="1" id="KW-0175">Coiled coil</keyword>
<feature type="region of interest" description="Disordered" evidence="2">
    <location>
        <begin position="612"/>
        <end position="633"/>
    </location>
</feature>
<sequence length="916" mass="103394">MDESWNWQKDHLWLYLLALGFDPEAAEVASGTNLPLGAAVFDTPNYSIFHVIAQFLFTKLDKQRAEDTFRNCMLPDIKPVDPEFRKLCSSWLKEISNEEESGIPQVGSSLFLSPAGHKFIHLMYQFARHVLVEDLRKSYADSNIPFVQAVHFSPKDIHEADETCRVAHNELLQILLRKDYIIRKYKKTSQCLIKEIKQMKSEYAHLQQQLQKMESRKQNKKDRAEKIQKVRSMWTLIMETFTSLKKEMEIVDSVCEGDVDQYIFDGTNVVVSVPHLLVDKVENERQEVCTGNLYEDEKLNFLTLIQLLNEALRILRDECNQFASKRHLQSLVNMAKLQSKVQLHLEALRLRTEKQHFILNESNSRRQTEWITKWESSAGWSSLCNQDSEKAVSGAKEDRGDYIFSQNPGSDSDILWELSYENSESTTSVSSSLTPTRWVSSKSSELSETSENKDLLTEKDLHIEPDSGKVKPVSPTISEDGKDELSLSESRENSEGHVTQKDAPVEKKDALEKAREELAEEIAKMMTSESPQSGGGRGIASDDLISFLDFSPFLTKKQIPRTPENLLTEIRNSWRKAIQSEDLPDAELVSTEEIRDAPVDASPAIQDKAAISLDGASSPSDVPNFDYPLSEQKSQGSSTELIALKQMVSHFNEPLLWEETSAILQNVSSEEELEDTVFGGSFIGKTKQSPCMYVEKSLNTPCISSEDSSKVNTLPSNHPLGLVDKDLQWNASAVLSYNSCEGDDLGMSHETTPGKLSSRNPNKFGMSESGFDFLGSLCIPDNTVNQENTQNLKPNQDSLLSRYKVLEESISGEGQEVHEMFIGDESLSYFSDLSLTPEEKGRDDLHVSVERFSLDAEFTKIQSPRYNPSLLSLLAFSKHIEVASNIDEIPLDLINKLKDKEELNEKLSTKEPPSLL</sequence>
<reference evidence="4" key="2">
    <citation type="submission" date="2025-08" db="UniProtKB">
        <authorList>
            <consortium name="Ensembl"/>
        </authorList>
    </citation>
    <scope>IDENTIFICATION</scope>
</reference>
<feature type="region of interest" description="Disordered" evidence="2">
    <location>
        <begin position="426"/>
        <end position="509"/>
    </location>
</feature>